<evidence type="ECO:0008006" key="3">
    <source>
        <dbReference type="Google" id="ProtNLM"/>
    </source>
</evidence>
<dbReference type="EMBL" id="JACEQY010000025">
    <property type="protein sequence ID" value="MBA4864047.1"/>
    <property type="molecule type" value="Genomic_DNA"/>
</dbReference>
<dbReference type="RefSeq" id="WP_181865719.1">
    <property type="nucleotide sequence ID" value="NZ_JACEQY010000025.1"/>
</dbReference>
<dbReference type="Proteomes" id="UP000586976">
    <property type="component" value="Unassembled WGS sequence"/>
</dbReference>
<reference evidence="1 2" key="1">
    <citation type="submission" date="2020-07" db="EMBL/GenBank/DDBJ databases">
        <title>Streptomyces isolated from Indian soil.</title>
        <authorList>
            <person name="Mandal S."/>
            <person name="Maiti P.K."/>
        </authorList>
    </citation>
    <scope>NUCLEOTIDE SEQUENCE [LARGE SCALE GENOMIC DNA]</scope>
    <source>
        <strain evidence="1 2">PSKA54</strain>
    </source>
</reference>
<organism evidence="1 2">
    <name type="scientific">Streptomyces himalayensis subsp. aureolus</name>
    <dbReference type="NCBI Taxonomy" id="2758039"/>
    <lineage>
        <taxon>Bacteria</taxon>
        <taxon>Bacillati</taxon>
        <taxon>Actinomycetota</taxon>
        <taxon>Actinomycetes</taxon>
        <taxon>Kitasatosporales</taxon>
        <taxon>Streptomycetaceae</taxon>
        <taxon>Streptomyces</taxon>
        <taxon>Streptomyces himalayensis</taxon>
    </lineage>
</organism>
<sequence length="74" mass="8394">MRTTPATAAEVDAWLTVLHHHGHLHHAQAHPDGTWTVQRHPGHMPWTLHAPVLAMDWIEGLVRETGRHQHGSNR</sequence>
<dbReference type="AlphaFoldDB" id="A0A7W2HHI6"/>
<keyword evidence="2" id="KW-1185">Reference proteome</keyword>
<protein>
    <recommendedName>
        <fullName evidence="3">PH domain-containing protein</fullName>
    </recommendedName>
</protein>
<evidence type="ECO:0000313" key="2">
    <source>
        <dbReference type="Proteomes" id="UP000586976"/>
    </source>
</evidence>
<accession>A0A7W2HHI6</accession>
<name>A0A7W2HHI6_9ACTN</name>
<gene>
    <name evidence="1" type="ORF">H1V43_22345</name>
</gene>
<evidence type="ECO:0000313" key="1">
    <source>
        <dbReference type="EMBL" id="MBA4864047.1"/>
    </source>
</evidence>
<comment type="caution">
    <text evidence="1">The sequence shown here is derived from an EMBL/GenBank/DDBJ whole genome shotgun (WGS) entry which is preliminary data.</text>
</comment>
<proteinExistence type="predicted"/>